<dbReference type="InterPro" id="IPR050739">
    <property type="entry name" value="MFP"/>
</dbReference>
<keyword evidence="7 9" id="KW-1133">Transmembrane helix</keyword>
<dbReference type="InterPro" id="IPR058781">
    <property type="entry name" value="HH_AprE-like"/>
</dbReference>
<dbReference type="InterPro" id="IPR010129">
    <property type="entry name" value="T1SS_HlyD"/>
</dbReference>
<dbReference type="EMBL" id="QRDW01000005">
    <property type="protein sequence ID" value="RED49853.1"/>
    <property type="molecule type" value="Genomic_DNA"/>
</dbReference>
<evidence type="ECO:0000256" key="4">
    <source>
        <dbReference type="ARBA" id="ARBA00022475"/>
    </source>
</evidence>
<keyword evidence="3 9" id="KW-0813">Transport</keyword>
<evidence type="ECO:0000256" key="9">
    <source>
        <dbReference type="RuleBase" id="RU365093"/>
    </source>
</evidence>
<dbReference type="InterPro" id="IPR058982">
    <property type="entry name" value="Beta-barrel_AprE"/>
</dbReference>
<feature type="transmembrane region" description="Helical" evidence="9">
    <location>
        <begin position="20"/>
        <end position="44"/>
    </location>
</feature>
<dbReference type="Proteomes" id="UP000256845">
    <property type="component" value="Unassembled WGS sequence"/>
</dbReference>
<comment type="similarity">
    <text evidence="2 9">Belongs to the membrane fusion protein (MFP) (TC 8.A.1) family.</text>
</comment>
<keyword evidence="6 9" id="KW-0812">Transmembrane</keyword>
<feature type="domain" description="AprE-like long alpha-helical hairpin" evidence="11">
    <location>
        <begin position="101"/>
        <end position="289"/>
    </location>
</feature>
<proteinExistence type="inferred from homology"/>
<keyword evidence="14" id="KW-1185">Reference proteome</keyword>
<dbReference type="GO" id="GO:0015031">
    <property type="term" value="P:protein transport"/>
    <property type="evidence" value="ECO:0007669"/>
    <property type="project" value="InterPro"/>
</dbReference>
<feature type="coiled-coil region" evidence="10">
    <location>
        <begin position="263"/>
        <end position="290"/>
    </location>
</feature>
<evidence type="ECO:0000256" key="8">
    <source>
        <dbReference type="ARBA" id="ARBA00023136"/>
    </source>
</evidence>
<dbReference type="Pfam" id="PF25994">
    <property type="entry name" value="HH_AprE"/>
    <property type="match status" value="1"/>
</dbReference>
<dbReference type="PANTHER" id="PTHR30386">
    <property type="entry name" value="MEMBRANE FUSION SUBUNIT OF EMRAB-TOLC MULTIDRUG EFFLUX PUMP"/>
    <property type="match status" value="1"/>
</dbReference>
<keyword evidence="8 9" id="KW-0472">Membrane</keyword>
<dbReference type="PRINTS" id="PR01490">
    <property type="entry name" value="RTXTOXIND"/>
</dbReference>
<reference evidence="13 14" key="1">
    <citation type="submission" date="2018-07" db="EMBL/GenBank/DDBJ databases">
        <title>Genomic Encyclopedia of Type Strains, Phase III (KMG-III): the genomes of soil and plant-associated and newly described type strains.</title>
        <authorList>
            <person name="Whitman W."/>
        </authorList>
    </citation>
    <scope>NUCLEOTIDE SEQUENCE [LARGE SCALE GENOMIC DNA]</scope>
    <source>
        <strain evidence="13 14">CECT 8488</strain>
    </source>
</reference>
<evidence type="ECO:0000259" key="12">
    <source>
        <dbReference type="Pfam" id="PF26002"/>
    </source>
</evidence>
<evidence type="ECO:0000256" key="6">
    <source>
        <dbReference type="ARBA" id="ARBA00022692"/>
    </source>
</evidence>
<keyword evidence="10" id="KW-0175">Coiled coil</keyword>
<keyword evidence="4 9" id="KW-1003">Cell membrane</keyword>
<dbReference type="Gene3D" id="2.40.30.170">
    <property type="match status" value="1"/>
</dbReference>
<evidence type="ECO:0000313" key="13">
    <source>
        <dbReference type="EMBL" id="RED49853.1"/>
    </source>
</evidence>
<dbReference type="RefSeq" id="WP_115937093.1">
    <property type="nucleotide sequence ID" value="NZ_QRDW01000005.1"/>
</dbReference>
<evidence type="ECO:0000256" key="3">
    <source>
        <dbReference type="ARBA" id="ARBA00022448"/>
    </source>
</evidence>
<name>A0A3D9HK60_9PROT</name>
<sequence>MTEQLALPAPEEGPRKKPKIGGVILFGILVGFGFVGGSLVWAALAPLTSAAIASGVITVDSNVKTVQHLEGGIIREIRVKNGDAVDAGDLLMLLDDAQSLASFKLVNSRYLSLRALEARLIAERDGLESVNWPEEIVTNLENDAHLREIKSAQQAIFDARRQALELRQNILLERVEQLNSQVTSIRSQVDSASRQLKFIDEEVDAVDAMVKKGLERKPRLLKLQREQAKLAGDLGQSRGRIAETLQKVGETKLQILNVTTEHMNEVVAELREVQSQLDDAKERREASRDILERSAIHTPVSGVVENLQFFTTGGVIGPGEKIMDIVPKNDELIVEAKVMPTDIDSVYVGLPAKLTLSAFKQRTVPQLNGRVFYVASAREDDKRTGESFYTVRIRIPKEEKARIGSLELIQGMPVDSMIVTGESTFLNYLIAPIRESFERAFRQG</sequence>
<evidence type="ECO:0000256" key="7">
    <source>
        <dbReference type="ARBA" id="ARBA00022989"/>
    </source>
</evidence>
<dbReference type="OrthoDB" id="9810980at2"/>
<feature type="domain" description="AprE-like beta-barrel" evidence="12">
    <location>
        <begin position="332"/>
        <end position="421"/>
    </location>
</feature>
<dbReference type="NCBIfam" id="TIGR01843">
    <property type="entry name" value="type_I_hlyD"/>
    <property type="match status" value="1"/>
</dbReference>
<comment type="caution">
    <text evidence="13">The sequence shown here is derived from an EMBL/GenBank/DDBJ whole genome shotgun (WGS) entry which is preliminary data.</text>
</comment>
<evidence type="ECO:0000256" key="5">
    <source>
        <dbReference type="ARBA" id="ARBA00022519"/>
    </source>
</evidence>
<evidence type="ECO:0000259" key="11">
    <source>
        <dbReference type="Pfam" id="PF25994"/>
    </source>
</evidence>
<gene>
    <name evidence="13" type="ORF">DFP90_105225</name>
</gene>
<dbReference type="GO" id="GO:0005886">
    <property type="term" value="C:plasma membrane"/>
    <property type="evidence" value="ECO:0007669"/>
    <property type="project" value="UniProtKB-SubCell"/>
</dbReference>
<evidence type="ECO:0000313" key="14">
    <source>
        <dbReference type="Proteomes" id="UP000256845"/>
    </source>
</evidence>
<dbReference type="Pfam" id="PF26002">
    <property type="entry name" value="Beta-barrel_AprE"/>
    <property type="match status" value="1"/>
</dbReference>
<protein>
    <recommendedName>
        <fullName evidence="9">Membrane fusion protein (MFP) family protein</fullName>
    </recommendedName>
</protein>
<evidence type="ECO:0000256" key="2">
    <source>
        <dbReference type="ARBA" id="ARBA00009477"/>
    </source>
</evidence>
<accession>A0A3D9HK60</accession>
<evidence type="ECO:0000256" key="10">
    <source>
        <dbReference type="SAM" id="Coils"/>
    </source>
</evidence>
<evidence type="ECO:0000256" key="1">
    <source>
        <dbReference type="ARBA" id="ARBA00004377"/>
    </source>
</evidence>
<dbReference type="PANTHER" id="PTHR30386:SF17">
    <property type="entry name" value="ALKALINE PROTEASE SECRETION PROTEIN APRE"/>
    <property type="match status" value="1"/>
</dbReference>
<keyword evidence="5 9" id="KW-0997">Cell inner membrane</keyword>
<comment type="subcellular location">
    <subcellularLocation>
        <location evidence="1 9">Cell inner membrane</location>
        <topology evidence="1 9">Single-pass membrane protein</topology>
    </subcellularLocation>
</comment>
<feature type="coiled-coil region" evidence="10">
    <location>
        <begin position="142"/>
        <end position="195"/>
    </location>
</feature>
<organism evidence="13 14">
    <name type="scientific">Aestuariispira insulae</name>
    <dbReference type="NCBI Taxonomy" id="1461337"/>
    <lineage>
        <taxon>Bacteria</taxon>
        <taxon>Pseudomonadati</taxon>
        <taxon>Pseudomonadota</taxon>
        <taxon>Alphaproteobacteria</taxon>
        <taxon>Rhodospirillales</taxon>
        <taxon>Kiloniellaceae</taxon>
        <taxon>Aestuariispira</taxon>
    </lineage>
</organism>
<dbReference type="AlphaFoldDB" id="A0A3D9HK60"/>